<protein>
    <submittedName>
        <fullName evidence="3">Uncharacterized protein</fullName>
    </submittedName>
</protein>
<feature type="transmembrane region" description="Helical" evidence="2">
    <location>
        <begin position="34"/>
        <end position="55"/>
    </location>
</feature>
<feature type="region of interest" description="Disordered" evidence="1">
    <location>
        <begin position="111"/>
        <end position="180"/>
    </location>
</feature>
<feature type="compositionally biased region" description="Low complexity" evidence="1">
    <location>
        <begin position="126"/>
        <end position="146"/>
    </location>
</feature>
<dbReference type="AlphaFoldDB" id="A0A428ZHF6"/>
<keyword evidence="2" id="KW-0812">Transmembrane</keyword>
<sequence length="180" mass="18210">MGEQNKSKFEVSQVAAAALASVTAAVVGSTLGVAGTVLGAALGAVITTVATELYSRSYERVVTSRKVRWQWIAGASVAAFAVGVIALTAVEQVRGQPFSGDSQTTIGGVLQQPVQRPRNPAPPPSSTSTTTVTVTPTRTAAPSATVLSPPPISGSSTTTTTTTTSDTVQSSVDSRPPEAP</sequence>
<evidence type="ECO:0000313" key="3">
    <source>
        <dbReference type="EMBL" id="RSM87536.1"/>
    </source>
</evidence>
<reference evidence="3 4" key="1">
    <citation type="submission" date="2018-05" db="EMBL/GenBank/DDBJ databases">
        <title>Evolution of GPA BGCs.</title>
        <authorList>
            <person name="Waglechner N."/>
            <person name="Wright G.D."/>
        </authorList>
    </citation>
    <scope>NUCLEOTIDE SEQUENCE [LARGE SCALE GENOMIC DNA]</scope>
    <source>
        <strain evidence="3 4">A82846</strain>
    </source>
</reference>
<comment type="caution">
    <text evidence="3">The sequence shown here is derived from an EMBL/GenBank/DDBJ whole genome shotgun (WGS) entry which is preliminary data.</text>
</comment>
<evidence type="ECO:0000313" key="4">
    <source>
        <dbReference type="Proteomes" id="UP000287547"/>
    </source>
</evidence>
<dbReference type="EMBL" id="QHKI01000006">
    <property type="protein sequence ID" value="RSM87536.1"/>
    <property type="molecule type" value="Genomic_DNA"/>
</dbReference>
<accession>A0A428ZHF6</accession>
<name>A0A428ZHF6_KIBAR</name>
<gene>
    <name evidence="3" type="ORF">DMH04_11015</name>
</gene>
<dbReference type="RefSeq" id="WP_037273269.1">
    <property type="nucleotide sequence ID" value="NZ_QHKI01000006.1"/>
</dbReference>
<proteinExistence type="predicted"/>
<dbReference type="Proteomes" id="UP000287547">
    <property type="component" value="Unassembled WGS sequence"/>
</dbReference>
<feature type="transmembrane region" description="Helical" evidence="2">
    <location>
        <begin position="67"/>
        <end position="90"/>
    </location>
</feature>
<evidence type="ECO:0000256" key="2">
    <source>
        <dbReference type="SAM" id="Phobius"/>
    </source>
</evidence>
<keyword evidence="2" id="KW-1133">Transmembrane helix</keyword>
<organism evidence="3 4">
    <name type="scientific">Kibdelosporangium aridum</name>
    <dbReference type="NCBI Taxonomy" id="2030"/>
    <lineage>
        <taxon>Bacteria</taxon>
        <taxon>Bacillati</taxon>
        <taxon>Actinomycetota</taxon>
        <taxon>Actinomycetes</taxon>
        <taxon>Pseudonocardiales</taxon>
        <taxon>Pseudonocardiaceae</taxon>
        <taxon>Kibdelosporangium</taxon>
    </lineage>
</organism>
<evidence type="ECO:0000256" key="1">
    <source>
        <dbReference type="SAM" id="MobiDB-lite"/>
    </source>
</evidence>
<keyword evidence="2" id="KW-0472">Membrane</keyword>
<feature type="compositionally biased region" description="Low complexity" evidence="1">
    <location>
        <begin position="155"/>
        <end position="174"/>
    </location>
</feature>